<dbReference type="AlphaFoldDB" id="G2Y117"/>
<evidence type="ECO:0000313" key="1">
    <source>
        <dbReference type="EMBL" id="CCD46332.1"/>
    </source>
</evidence>
<accession>G2Y117</accession>
<dbReference type="InParanoid" id="G2Y117"/>
<dbReference type="HOGENOM" id="CLU_2558027_0_0_1"/>
<gene>
    <name evidence="1" type="ORF">BofuT4_P118820.1</name>
</gene>
<reference evidence="2" key="1">
    <citation type="journal article" date="2011" name="PLoS Genet.">
        <title>Genomic analysis of the necrotrophic fungal pathogens Sclerotinia sclerotiorum and Botrytis cinerea.</title>
        <authorList>
            <person name="Amselem J."/>
            <person name="Cuomo C.A."/>
            <person name="van Kan J.A."/>
            <person name="Viaud M."/>
            <person name="Benito E.P."/>
            <person name="Couloux A."/>
            <person name="Coutinho P.M."/>
            <person name="de Vries R.P."/>
            <person name="Dyer P.S."/>
            <person name="Fillinger S."/>
            <person name="Fournier E."/>
            <person name="Gout L."/>
            <person name="Hahn M."/>
            <person name="Kohn L."/>
            <person name="Lapalu N."/>
            <person name="Plummer K.M."/>
            <person name="Pradier J.M."/>
            <person name="Quevillon E."/>
            <person name="Sharon A."/>
            <person name="Simon A."/>
            <person name="ten Have A."/>
            <person name="Tudzynski B."/>
            <person name="Tudzynski P."/>
            <person name="Wincker P."/>
            <person name="Andrew M."/>
            <person name="Anthouard V."/>
            <person name="Beever R.E."/>
            <person name="Beffa R."/>
            <person name="Benoit I."/>
            <person name="Bouzid O."/>
            <person name="Brault B."/>
            <person name="Chen Z."/>
            <person name="Choquer M."/>
            <person name="Collemare J."/>
            <person name="Cotton P."/>
            <person name="Danchin E.G."/>
            <person name="Da Silva C."/>
            <person name="Gautier A."/>
            <person name="Giraud C."/>
            <person name="Giraud T."/>
            <person name="Gonzalez C."/>
            <person name="Grossetete S."/>
            <person name="Guldener U."/>
            <person name="Henrissat B."/>
            <person name="Howlett B.J."/>
            <person name="Kodira C."/>
            <person name="Kretschmer M."/>
            <person name="Lappartient A."/>
            <person name="Leroch M."/>
            <person name="Levis C."/>
            <person name="Mauceli E."/>
            <person name="Neuveglise C."/>
            <person name="Oeser B."/>
            <person name="Pearson M."/>
            <person name="Poulain J."/>
            <person name="Poussereau N."/>
            <person name="Quesneville H."/>
            <person name="Rascle C."/>
            <person name="Schumacher J."/>
            <person name="Segurens B."/>
            <person name="Sexton A."/>
            <person name="Silva E."/>
            <person name="Sirven C."/>
            <person name="Soanes D.M."/>
            <person name="Talbot N.J."/>
            <person name="Templeton M."/>
            <person name="Yandava C."/>
            <person name="Yarden O."/>
            <person name="Zeng Q."/>
            <person name="Rollins J.A."/>
            <person name="Lebrun M.H."/>
            <person name="Dickman M."/>
        </authorList>
    </citation>
    <scope>NUCLEOTIDE SEQUENCE [LARGE SCALE GENOMIC DNA]</scope>
    <source>
        <strain evidence="2">T4</strain>
    </source>
</reference>
<protein>
    <submittedName>
        <fullName evidence="1">Uncharacterized protein</fullName>
    </submittedName>
</protein>
<dbReference type="Proteomes" id="UP000008177">
    <property type="component" value="Unplaced contigs"/>
</dbReference>
<dbReference type="EMBL" id="FQ790281">
    <property type="protein sequence ID" value="CCD46332.1"/>
    <property type="molecule type" value="Genomic_DNA"/>
</dbReference>
<name>G2Y117_BOTF4</name>
<sequence>MFQGHICINIKYSFATTAIRRGVDDLYCRHFRSRSECQSLYPLTLIIGCLTCSMHKIIEAKTWGLEAIHIAFQTNQHMDDVV</sequence>
<evidence type="ECO:0000313" key="2">
    <source>
        <dbReference type="Proteomes" id="UP000008177"/>
    </source>
</evidence>
<proteinExistence type="predicted"/>
<organism evidence="1 2">
    <name type="scientific">Botryotinia fuckeliana (strain T4)</name>
    <name type="common">Noble rot fungus</name>
    <name type="synonym">Botrytis cinerea</name>
    <dbReference type="NCBI Taxonomy" id="999810"/>
    <lineage>
        <taxon>Eukaryota</taxon>
        <taxon>Fungi</taxon>
        <taxon>Dikarya</taxon>
        <taxon>Ascomycota</taxon>
        <taxon>Pezizomycotina</taxon>
        <taxon>Leotiomycetes</taxon>
        <taxon>Helotiales</taxon>
        <taxon>Sclerotiniaceae</taxon>
        <taxon>Botrytis</taxon>
    </lineage>
</organism>